<evidence type="ECO:0000313" key="1">
    <source>
        <dbReference type="EMBL" id="KAJ8110082.1"/>
    </source>
</evidence>
<keyword evidence="2" id="KW-1185">Reference proteome</keyword>
<sequence length="73" mass="8030">MSLNVKPRIHVLTPKHGGTKTCEKLPQAFKIAVANFSALGIRTPGRLCENDSRCYHGLSSEAADFISAWPFPF</sequence>
<organism evidence="1 2">
    <name type="scientific">Boeremia exigua</name>
    <dbReference type="NCBI Taxonomy" id="749465"/>
    <lineage>
        <taxon>Eukaryota</taxon>
        <taxon>Fungi</taxon>
        <taxon>Dikarya</taxon>
        <taxon>Ascomycota</taxon>
        <taxon>Pezizomycotina</taxon>
        <taxon>Dothideomycetes</taxon>
        <taxon>Pleosporomycetidae</taxon>
        <taxon>Pleosporales</taxon>
        <taxon>Pleosporineae</taxon>
        <taxon>Didymellaceae</taxon>
        <taxon>Boeremia</taxon>
    </lineage>
</organism>
<reference evidence="1" key="1">
    <citation type="submission" date="2022-11" db="EMBL/GenBank/DDBJ databases">
        <title>Genome Sequence of Boeremia exigua.</title>
        <authorList>
            <person name="Buettner E."/>
        </authorList>
    </citation>
    <scope>NUCLEOTIDE SEQUENCE</scope>
    <source>
        <strain evidence="1">CU02</strain>
    </source>
</reference>
<protein>
    <submittedName>
        <fullName evidence="1">Uncharacterized protein</fullName>
    </submittedName>
</protein>
<gene>
    <name evidence="1" type="ORF">OPT61_g6982</name>
</gene>
<dbReference type="EMBL" id="JAPHNI010000538">
    <property type="protein sequence ID" value="KAJ8110082.1"/>
    <property type="molecule type" value="Genomic_DNA"/>
</dbReference>
<comment type="caution">
    <text evidence="1">The sequence shown here is derived from an EMBL/GenBank/DDBJ whole genome shotgun (WGS) entry which is preliminary data.</text>
</comment>
<name>A0ACC2I410_9PLEO</name>
<proteinExistence type="predicted"/>
<dbReference type="Proteomes" id="UP001153331">
    <property type="component" value="Unassembled WGS sequence"/>
</dbReference>
<evidence type="ECO:0000313" key="2">
    <source>
        <dbReference type="Proteomes" id="UP001153331"/>
    </source>
</evidence>
<accession>A0ACC2I410</accession>